<evidence type="ECO:0000313" key="2">
    <source>
        <dbReference type="EMBL" id="SPP63846.1"/>
    </source>
</evidence>
<reference evidence="3" key="1">
    <citation type="submission" date="2018-04" db="EMBL/GenBank/DDBJ databases">
        <authorList>
            <person name="Lucker S."/>
            <person name="Sakoula D."/>
        </authorList>
    </citation>
    <scope>NUCLEOTIDE SEQUENCE [LARGE SCALE GENOMIC DNA]</scope>
</reference>
<dbReference type="Proteomes" id="UP000248168">
    <property type="component" value="Unassembled WGS sequence"/>
</dbReference>
<dbReference type="InParanoid" id="A0A330LA66"/>
<dbReference type="InterPro" id="IPR018682">
    <property type="entry name" value="DUF2167_membr"/>
</dbReference>
<protein>
    <recommendedName>
        <fullName evidence="4">Membrane-anchored protein</fullName>
    </recommendedName>
</protein>
<dbReference type="AlphaFoldDB" id="A0A330LA66"/>
<name>A0A330LA66_9BACT</name>
<keyword evidence="1" id="KW-0812">Transmembrane</keyword>
<keyword evidence="1" id="KW-0472">Membrane</keyword>
<evidence type="ECO:0000313" key="3">
    <source>
        <dbReference type="Proteomes" id="UP000248168"/>
    </source>
</evidence>
<dbReference type="Pfam" id="PF09935">
    <property type="entry name" value="DUF2167"/>
    <property type="match status" value="1"/>
</dbReference>
<keyword evidence="1" id="KW-1133">Transmembrane helix</keyword>
<evidence type="ECO:0008006" key="4">
    <source>
        <dbReference type="Google" id="ProtNLM"/>
    </source>
</evidence>
<sequence>MKIDVMRMRWLACFIVIALAWSGGDLSIAEEAAPATPTYAWQKGPLEARLGDQAVLNIPQGYVFLDPHETQRLLKAMGNFPSGEELGLVAGGSEDEDWFMVIRFVEAGFVRDDDATNWDADEMLASIKEGTEESNAKRQEMGIHPLVVRGWEEKPHYDQATNKVVWAISADGGHGASVNYNTLALGRHGYMSMNLVSGLDQLPALKPHAATLLTNLNFVDGKKYADFNGTTDKVAAVGLAALVAGAAFKSGLLAKLLVMVVAFKKVILIGAAGIGAWVWKLVKGRSSTSSSV</sequence>
<keyword evidence="3" id="KW-1185">Reference proteome</keyword>
<dbReference type="EMBL" id="OUNR01000001">
    <property type="protein sequence ID" value="SPP63846.1"/>
    <property type="molecule type" value="Genomic_DNA"/>
</dbReference>
<feature type="transmembrane region" description="Helical" evidence="1">
    <location>
        <begin position="256"/>
        <end position="279"/>
    </location>
</feature>
<organism evidence="2 3">
    <name type="scientific">Nitrospira lenta</name>
    <dbReference type="NCBI Taxonomy" id="1436998"/>
    <lineage>
        <taxon>Bacteria</taxon>
        <taxon>Pseudomonadati</taxon>
        <taxon>Nitrospirota</taxon>
        <taxon>Nitrospiria</taxon>
        <taxon>Nitrospirales</taxon>
        <taxon>Nitrospiraceae</taxon>
        <taxon>Nitrospira</taxon>
    </lineage>
</organism>
<gene>
    <name evidence="2" type="ORF">NITLEN_10932</name>
</gene>
<accession>A0A330LA66</accession>
<proteinExistence type="predicted"/>
<evidence type="ECO:0000256" key="1">
    <source>
        <dbReference type="SAM" id="Phobius"/>
    </source>
</evidence>
<dbReference type="RefSeq" id="WP_181416626.1">
    <property type="nucleotide sequence ID" value="NZ_OUNR01000001.1"/>
</dbReference>